<gene>
    <name evidence="1" type="ORF">JMJ56_27055</name>
</gene>
<dbReference type="Proteomes" id="UP000660885">
    <property type="component" value="Unassembled WGS sequence"/>
</dbReference>
<dbReference type="RefSeq" id="WP_202834870.1">
    <property type="nucleotide sequence ID" value="NZ_JAETWB010000032.1"/>
</dbReference>
<sequence>MATILPFLAKPIQGAAQRGRSSLAYCNQPVDNYDLDDGLKLDDSGRLSLGRVVRLAAAPSQTLADMTEKVEVLVARLTDDEAGAGLCRAEVHLLTSVLHDLKAFAVISATAPLGSMHQGADAAAREYSHAVPAESAY</sequence>
<evidence type="ECO:0000313" key="2">
    <source>
        <dbReference type="Proteomes" id="UP000660885"/>
    </source>
</evidence>
<evidence type="ECO:0000313" key="1">
    <source>
        <dbReference type="EMBL" id="MBL6081653.1"/>
    </source>
</evidence>
<reference evidence="1 2" key="1">
    <citation type="submission" date="2021-01" db="EMBL/GenBank/DDBJ databases">
        <title>Belnapia mucosa sp. nov. and Belnapia arida sp. nov., isolated from the Tabernas Desert (Almeria, Spain).</title>
        <authorList>
            <person name="Molina-Menor E."/>
            <person name="Vidal-Verdu A."/>
            <person name="Calonge A."/>
            <person name="Satari L."/>
            <person name="Pereto J."/>
            <person name="Porcar M."/>
        </authorList>
    </citation>
    <scope>NUCLEOTIDE SEQUENCE [LARGE SCALE GENOMIC DNA]</scope>
    <source>
        <strain evidence="1 2">T18</strain>
    </source>
</reference>
<proteinExistence type="predicted"/>
<keyword evidence="2" id="KW-1185">Reference proteome</keyword>
<protein>
    <submittedName>
        <fullName evidence="1">Uncharacterized protein</fullName>
    </submittedName>
</protein>
<accession>A0ABS1UAD9</accession>
<name>A0ABS1UAD9_9PROT</name>
<comment type="caution">
    <text evidence="1">The sequence shown here is derived from an EMBL/GenBank/DDBJ whole genome shotgun (WGS) entry which is preliminary data.</text>
</comment>
<dbReference type="EMBL" id="JAETWB010000032">
    <property type="protein sequence ID" value="MBL6081653.1"/>
    <property type="molecule type" value="Genomic_DNA"/>
</dbReference>
<organism evidence="1 2">
    <name type="scientific">Belnapia arida</name>
    <dbReference type="NCBI Taxonomy" id="2804533"/>
    <lineage>
        <taxon>Bacteria</taxon>
        <taxon>Pseudomonadati</taxon>
        <taxon>Pseudomonadota</taxon>
        <taxon>Alphaproteobacteria</taxon>
        <taxon>Acetobacterales</taxon>
        <taxon>Roseomonadaceae</taxon>
        <taxon>Belnapia</taxon>
    </lineage>
</organism>